<evidence type="ECO:0000256" key="1">
    <source>
        <dbReference type="SAM" id="Phobius"/>
    </source>
</evidence>
<organism evidence="2 3">
    <name type="scientific">Talaromyces atroroseus</name>
    <dbReference type="NCBI Taxonomy" id="1441469"/>
    <lineage>
        <taxon>Eukaryota</taxon>
        <taxon>Fungi</taxon>
        <taxon>Dikarya</taxon>
        <taxon>Ascomycota</taxon>
        <taxon>Pezizomycotina</taxon>
        <taxon>Eurotiomycetes</taxon>
        <taxon>Eurotiomycetidae</taxon>
        <taxon>Eurotiales</taxon>
        <taxon>Trichocomaceae</taxon>
        <taxon>Talaromyces</taxon>
        <taxon>Talaromyces sect. Trachyspermi</taxon>
    </lineage>
</organism>
<keyword evidence="3" id="KW-1185">Reference proteome</keyword>
<name>A0A225AEB2_TALAT</name>
<evidence type="ECO:0000313" key="2">
    <source>
        <dbReference type="EMBL" id="OKL57383.1"/>
    </source>
</evidence>
<keyword evidence="1" id="KW-1133">Transmembrane helix</keyword>
<proteinExistence type="predicted"/>
<feature type="transmembrane region" description="Helical" evidence="1">
    <location>
        <begin position="6"/>
        <end position="24"/>
    </location>
</feature>
<protein>
    <submittedName>
        <fullName evidence="2">Uncharacterized protein</fullName>
    </submittedName>
</protein>
<dbReference type="Proteomes" id="UP000214365">
    <property type="component" value="Unassembled WGS sequence"/>
</dbReference>
<comment type="caution">
    <text evidence="2">The sequence shown here is derived from an EMBL/GenBank/DDBJ whole genome shotgun (WGS) entry which is preliminary data.</text>
</comment>
<keyword evidence="1" id="KW-0812">Transmembrane</keyword>
<dbReference type="RefSeq" id="XP_020117504.1">
    <property type="nucleotide sequence ID" value="XM_020262305.1"/>
</dbReference>
<reference evidence="2 3" key="1">
    <citation type="submission" date="2015-06" db="EMBL/GenBank/DDBJ databases">
        <title>Talaromyces atroroseus IBT 11181 draft genome.</title>
        <authorList>
            <person name="Rasmussen K.B."/>
            <person name="Rasmussen S."/>
            <person name="Petersen B."/>
            <person name="Sicheritz-Ponten T."/>
            <person name="Mortensen U.H."/>
            <person name="Thrane U."/>
        </authorList>
    </citation>
    <scope>NUCLEOTIDE SEQUENCE [LARGE SCALE GENOMIC DNA]</scope>
    <source>
        <strain evidence="2 3">IBT 11181</strain>
    </source>
</reference>
<evidence type="ECO:0000313" key="3">
    <source>
        <dbReference type="Proteomes" id="UP000214365"/>
    </source>
</evidence>
<dbReference type="GeneID" id="31007169"/>
<dbReference type="EMBL" id="LFMY01000012">
    <property type="protein sequence ID" value="OKL57383.1"/>
    <property type="molecule type" value="Genomic_DNA"/>
</dbReference>
<keyword evidence="1" id="KW-0472">Membrane</keyword>
<gene>
    <name evidence="2" type="ORF">UA08_07413</name>
</gene>
<accession>A0A225AEB2</accession>
<dbReference type="AlphaFoldDB" id="A0A225AEB2"/>
<sequence>MDLNIPLFPLSLSICTAAFLSIRIKHYSAARESATCYFPEAAEGKVDGKTMPLSDYLSNP</sequence>